<evidence type="ECO:0000256" key="4">
    <source>
        <dbReference type="ARBA" id="ARBA00022741"/>
    </source>
</evidence>
<dbReference type="PROSITE" id="PS00513">
    <property type="entry name" value="ADENYLOSUCCIN_SYN_2"/>
    <property type="match status" value="1"/>
</dbReference>
<evidence type="ECO:0000256" key="7">
    <source>
        <dbReference type="ARBA" id="ARBA00023134"/>
    </source>
</evidence>
<comment type="cofactor">
    <cofactor evidence="8">
        <name>Mg(2+)</name>
        <dbReference type="ChEBI" id="CHEBI:18420"/>
    </cofactor>
    <text evidence="8">Binds 1 Mg(2+) ion per subunit.</text>
</comment>
<dbReference type="InterPro" id="IPR042111">
    <property type="entry name" value="Adenylosuccinate_synth_dom3"/>
</dbReference>
<evidence type="ECO:0000256" key="9">
    <source>
        <dbReference type="PROSITE-ProRule" id="PRU10134"/>
    </source>
</evidence>
<feature type="binding site" description="in other chain" evidence="8">
    <location>
        <position position="223"/>
    </location>
    <ligand>
        <name>IMP</name>
        <dbReference type="ChEBI" id="CHEBI:58053"/>
        <note>ligand shared between dimeric partners</note>
    </ligand>
</feature>
<evidence type="ECO:0000313" key="12">
    <source>
        <dbReference type="Proteomes" id="UP000237983"/>
    </source>
</evidence>
<dbReference type="EC" id="6.3.4.4" evidence="8 10"/>
<dbReference type="GO" id="GO:0000287">
    <property type="term" value="F:magnesium ion binding"/>
    <property type="evidence" value="ECO:0007669"/>
    <property type="project" value="UniProtKB-UniRule"/>
</dbReference>
<gene>
    <name evidence="8" type="primary">purA</name>
    <name evidence="11" type="ORF">B0I08_105258</name>
</gene>
<dbReference type="OrthoDB" id="9807553at2"/>
<name>A0A2T0VD47_9MICO</name>
<dbReference type="FunFam" id="3.90.170.10:FF:000001">
    <property type="entry name" value="Adenylosuccinate synthetase"/>
    <property type="match status" value="1"/>
</dbReference>
<feature type="binding site" description="in other chain" evidence="8">
    <location>
        <position position="302"/>
    </location>
    <ligand>
        <name>IMP</name>
        <dbReference type="ChEBI" id="CHEBI:58053"/>
        <note>ligand shared between dimeric partners</note>
    </ligand>
</feature>
<comment type="subcellular location">
    <subcellularLocation>
        <location evidence="8">Cytoplasm</location>
    </subcellularLocation>
</comment>
<dbReference type="InterPro" id="IPR033128">
    <property type="entry name" value="Adenylosuccin_syn_Lys_AS"/>
</dbReference>
<evidence type="ECO:0000256" key="5">
    <source>
        <dbReference type="ARBA" id="ARBA00022755"/>
    </source>
</evidence>
<dbReference type="Gene3D" id="3.90.170.10">
    <property type="entry name" value="Adenylosuccinate Synthetase, subunit A, domain 3"/>
    <property type="match status" value="1"/>
</dbReference>
<dbReference type="SUPFAM" id="SSF52540">
    <property type="entry name" value="P-loop containing nucleoside triphosphate hydrolases"/>
    <property type="match status" value="1"/>
</dbReference>
<dbReference type="InterPro" id="IPR027417">
    <property type="entry name" value="P-loop_NTPase"/>
</dbReference>
<evidence type="ECO:0000256" key="10">
    <source>
        <dbReference type="RuleBase" id="RU000520"/>
    </source>
</evidence>
<dbReference type="GO" id="GO:0005525">
    <property type="term" value="F:GTP binding"/>
    <property type="evidence" value="ECO:0007669"/>
    <property type="project" value="UniProtKB-UniRule"/>
</dbReference>
<dbReference type="PANTHER" id="PTHR11846:SF0">
    <property type="entry name" value="ADENYLOSUCCINATE SYNTHETASE"/>
    <property type="match status" value="1"/>
</dbReference>
<feature type="binding site" description="in other chain" evidence="8">
    <location>
        <begin position="38"/>
        <end position="41"/>
    </location>
    <ligand>
        <name>IMP</name>
        <dbReference type="ChEBI" id="CHEBI:58053"/>
        <note>ligand shared between dimeric partners</note>
    </ligand>
</feature>
<accession>A0A2T0VD47</accession>
<dbReference type="Gene3D" id="3.40.440.10">
    <property type="entry name" value="Adenylosuccinate Synthetase, subunit A, domain 1"/>
    <property type="match status" value="1"/>
</dbReference>
<dbReference type="InterPro" id="IPR018220">
    <property type="entry name" value="Adenylosuccin_syn_GTP-bd"/>
</dbReference>
<dbReference type="RefSeq" id="WP_106212783.1">
    <property type="nucleotide sequence ID" value="NZ_PVTL01000005.1"/>
</dbReference>
<feature type="binding site" evidence="8">
    <location>
        <position position="142"/>
    </location>
    <ligand>
        <name>IMP</name>
        <dbReference type="ChEBI" id="CHEBI:58053"/>
        <note>ligand shared between dimeric partners</note>
    </ligand>
</feature>
<evidence type="ECO:0000256" key="8">
    <source>
        <dbReference type="HAMAP-Rule" id="MF_00011"/>
    </source>
</evidence>
<evidence type="ECO:0000313" key="11">
    <source>
        <dbReference type="EMBL" id="PRY68093.1"/>
    </source>
</evidence>
<feature type="active site" description="Proton acceptor" evidence="8">
    <location>
        <position position="13"/>
    </location>
</feature>
<feature type="binding site" description="in other chain" evidence="8">
    <location>
        <begin position="13"/>
        <end position="16"/>
    </location>
    <ligand>
        <name>IMP</name>
        <dbReference type="ChEBI" id="CHEBI:58053"/>
        <note>ligand shared between dimeric partners</note>
    </ligand>
</feature>
<dbReference type="AlphaFoldDB" id="A0A2T0VD47"/>
<keyword evidence="5 8" id="KW-0658">Purine biosynthesis</keyword>
<comment type="caution">
    <text evidence="11">The sequence shown here is derived from an EMBL/GenBank/DDBJ whole genome shotgun (WGS) entry which is preliminary data.</text>
</comment>
<feature type="active site" evidence="9">
    <location>
        <position position="139"/>
    </location>
</feature>
<feature type="binding site" evidence="8">
    <location>
        <position position="304"/>
    </location>
    <ligand>
        <name>GTP</name>
        <dbReference type="ChEBI" id="CHEBI:37565"/>
    </ligand>
</feature>
<dbReference type="Pfam" id="PF00709">
    <property type="entry name" value="Adenylsucc_synt"/>
    <property type="match status" value="1"/>
</dbReference>
<comment type="function">
    <text evidence="8">Plays an important role in the de novo pathway of purine nucleotide biosynthesis. Catalyzes the first committed step in the biosynthesis of AMP from IMP.</text>
</comment>
<dbReference type="GO" id="GO:0046040">
    <property type="term" value="P:IMP metabolic process"/>
    <property type="evidence" value="ECO:0007669"/>
    <property type="project" value="TreeGrafter"/>
</dbReference>
<dbReference type="GO" id="GO:0044208">
    <property type="term" value="P:'de novo' AMP biosynthetic process"/>
    <property type="evidence" value="ECO:0007669"/>
    <property type="project" value="UniProtKB-UniRule"/>
</dbReference>
<keyword evidence="12" id="KW-1185">Reference proteome</keyword>
<feature type="binding site" evidence="8">
    <location>
        <begin position="12"/>
        <end position="18"/>
    </location>
    <ligand>
        <name>GTP</name>
        <dbReference type="ChEBI" id="CHEBI:37565"/>
    </ligand>
</feature>
<protein>
    <recommendedName>
        <fullName evidence="8 10">Adenylosuccinate synthetase</fullName>
        <shortName evidence="8">AMPSase</shortName>
        <shortName evidence="8">AdSS</shortName>
        <ecNumber evidence="8 10">6.3.4.4</ecNumber>
    </recommendedName>
    <alternativeName>
        <fullName evidence="8">IMP--aspartate ligase</fullName>
    </alternativeName>
</protein>
<dbReference type="EMBL" id="PVTL01000005">
    <property type="protein sequence ID" value="PRY68093.1"/>
    <property type="molecule type" value="Genomic_DNA"/>
</dbReference>
<keyword evidence="8" id="KW-0963">Cytoplasm</keyword>
<keyword evidence="3 8" id="KW-0479">Metal-binding</keyword>
<evidence type="ECO:0000256" key="2">
    <source>
        <dbReference type="ARBA" id="ARBA00022598"/>
    </source>
</evidence>
<feature type="binding site" description="in other chain" evidence="8">
    <location>
        <position position="238"/>
    </location>
    <ligand>
        <name>IMP</name>
        <dbReference type="ChEBI" id="CHEBI:58053"/>
        <note>ligand shared between dimeric partners</note>
    </ligand>
</feature>
<keyword evidence="7 8" id="KW-0342">GTP-binding</keyword>
<dbReference type="InterPro" id="IPR042110">
    <property type="entry name" value="Adenylosuccinate_synth_dom2"/>
</dbReference>
<dbReference type="CDD" id="cd03108">
    <property type="entry name" value="AdSS"/>
    <property type="match status" value="1"/>
</dbReference>
<evidence type="ECO:0000256" key="3">
    <source>
        <dbReference type="ARBA" id="ARBA00022723"/>
    </source>
</evidence>
<feature type="binding site" description="in other chain" evidence="8">
    <location>
        <position position="128"/>
    </location>
    <ligand>
        <name>IMP</name>
        <dbReference type="ChEBI" id="CHEBI:58053"/>
        <note>ligand shared between dimeric partners</note>
    </ligand>
</feature>
<dbReference type="InterPro" id="IPR001114">
    <property type="entry name" value="Adenylosuccinate_synthetase"/>
</dbReference>
<proteinExistence type="inferred from homology"/>
<keyword evidence="2 8" id="KW-0436">Ligase</keyword>
<dbReference type="Gene3D" id="1.10.300.10">
    <property type="entry name" value="Adenylosuccinate Synthetase, subunit A, domain 2"/>
    <property type="match status" value="1"/>
</dbReference>
<feature type="binding site" evidence="8">
    <location>
        <position position="40"/>
    </location>
    <ligand>
        <name>Mg(2+)</name>
        <dbReference type="ChEBI" id="CHEBI:18420"/>
    </ligand>
</feature>
<keyword evidence="6 8" id="KW-0460">Magnesium</keyword>
<dbReference type="NCBIfam" id="TIGR00184">
    <property type="entry name" value="purA"/>
    <property type="match status" value="1"/>
</dbReference>
<feature type="binding site" evidence="8">
    <location>
        <begin position="298"/>
        <end position="304"/>
    </location>
    <ligand>
        <name>substrate</name>
    </ligand>
</feature>
<comment type="pathway">
    <text evidence="8 10">Purine metabolism; AMP biosynthesis via de novo pathway; AMP from IMP: step 1/2.</text>
</comment>
<feature type="active site" description="Proton donor" evidence="8">
    <location>
        <position position="41"/>
    </location>
</feature>
<feature type="binding site" evidence="8">
    <location>
        <begin position="330"/>
        <end position="332"/>
    </location>
    <ligand>
        <name>GTP</name>
        <dbReference type="ChEBI" id="CHEBI:37565"/>
    </ligand>
</feature>
<feature type="binding site" evidence="8">
    <location>
        <begin position="40"/>
        <end position="42"/>
    </location>
    <ligand>
        <name>GTP</name>
        <dbReference type="ChEBI" id="CHEBI:37565"/>
    </ligand>
</feature>
<feature type="binding site" evidence="8">
    <location>
        <begin position="412"/>
        <end position="414"/>
    </location>
    <ligand>
        <name>GTP</name>
        <dbReference type="ChEBI" id="CHEBI:37565"/>
    </ligand>
</feature>
<keyword evidence="4 8" id="KW-0547">Nucleotide-binding</keyword>
<evidence type="ECO:0000256" key="1">
    <source>
        <dbReference type="ARBA" id="ARBA00011738"/>
    </source>
</evidence>
<comment type="catalytic activity">
    <reaction evidence="8 10">
        <text>IMP + L-aspartate + GTP = N(6)-(1,2-dicarboxyethyl)-AMP + GDP + phosphate + 2 H(+)</text>
        <dbReference type="Rhea" id="RHEA:15753"/>
        <dbReference type="ChEBI" id="CHEBI:15378"/>
        <dbReference type="ChEBI" id="CHEBI:29991"/>
        <dbReference type="ChEBI" id="CHEBI:37565"/>
        <dbReference type="ChEBI" id="CHEBI:43474"/>
        <dbReference type="ChEBI" id="CHEBI:57567"/>
        <dbReference type="ChEBI" id="CHEBI:58053"/>
        <dbReference type="ChEBI" id="CHEBI:58189"/>
        <dbReference type="EC" id="6.3.4.4"/>
    </reaction>
</comment>
<dbReference type="NCBIfam" id="NF002223">
    <property type="entry name" value="PRK01117.1"/>
    <property type="match status" value="1"/>
</dbReference>
<dbReference type="GO" id="GO:0004019">
    <property type="term" value="F:adenylosuccinate synthase activity"/>
    <property type="evidence" value="ECO:0007669"/>
    <property type="project" value="UniProtKB-UniRule"/>
</dbReference>
<evidence type="ECO:0000256" key="6">
    <source>
        <dbReference type="ARBA" id="ARBA00022842"/>
    </source>
</evidence>
<dbReference type="UniPathway" id="UPA00075">
    <property type="reaction ID" value="UER00335"/>
</dbReference>
<reference evidence="11 12" key="1">
    <citation type="submission" date="2018-03" db="EMBL/GenBank/DDBJ databases">
        <title>Genomic Encyclopedia of Type Strains, Phase III (KMG-III): the genomes of soil and plant-associated and newly described type strains.</title>
        <authorList>
            <person name="Whitman W."/>
        </authorList>
    </citation>
    <scope>NUCLEOTIDE SEQUENCE [LARGE SCALE GENOMIC DNA]</scope>
    <source>
        <strain evidence="11 12">CGMCC 1.12484</strain>
    </source>
</reference>
<comment type="similarity">
    <text evidence="8 10">Belongs to the adenylosuccinate synthetase family.</text>
</comment>
<dbReference type="SMART" id="SM00788">
    <property type="entry name" value="Adenylsucc_synt"/>
    <property type="match status" value="1"/>
</dbReference>
<organism evidence="11 12">
    <name type="scientific">Glaciihabitans tibetensis</name>
    <dbReference type="NCBI Taxonomy" id="1266600"/>
    <lineage>
        <taxon>Bacteria</taxon>
        <taxon>Bacillati</taxon>
        <taxon>Actinomycetota</taxon>
        <taxon>Actinomycetes</taxon>
        <taxon>Micrococcales</taxon>
        <taxon>Microbacteriaceae</taxon>
        <taxon>Glaciihabitans</taxon>
    </lineage>
</organism>
<dbReference type="FunFam" id="1.10.300.10:FF:000001">
    <property type="entry name" value="Adenylosuccinate synthetase"/>
    <property type="match status" value="1"/>
</dbReference>
<comment type="subunit">
    <text evidence="1 8">Homodimer.</text>
</comment>
<dbReference type="PANTHER" id="PTHR11846">
    <property type="entry name" value="ADENYLOSUCCINATE SYNTHETASE"/>
    <property type="match status" value="1"/>
</dbReference>
<dbReference type="GO" id="GO:0005737">
    <property type="term" value="C:cytoplasm"/>
    <property type="evidence" value="ECO:0007669"/>
    <property type="project" value="UniProtKB-SubCell"/>
</dbReference>
<dbReference type="HAMAP" id="MF_00011">
    <property type="entry name" value="Adenylosucc_synth"/>
    <property type="match status" value="1"/>
</dbReference>
<dbReference type="PROSITE" id="PS01266">
    <property type="entry name" value="ADENYLOSUCCIN_SYN_1"/>
    <property type="match status" value="1"/>
</dbReference>
<feature type="binding site" evidence="8">
    <location>
        <position position="13"/>
    </location>
    <ligand>
        <name>Mg(2+)</name>
        <dbReference type="ChEBI" id="CHEBI:18420"/>
    </ligand>
</feature>
<dbReference type="Proteomes" id="UP000237983">
    <property type="component" value="Unassembled WGS sequence"/>
</dbReference>
<sequence>MPAVVIIGAQWGDEGKGKATDLLGSRIDYVVKFNGGNNAGHTVVIGNEKYALHLLPSGILTDGVIPVIANGVVIDIQVLFEELDALIARGVDVSKLLVSANAHVITQYHRTLDKVTERFLGKRQIGTTGRGIGPSYADKINRVGIRIQDLFDENILRQKVEGALHQKNHLLVKIYNRRAISVDEIVEDLLSYAERLRPLVADTGLLLNQALDAGKTVLFEGGQATMLDVDHGTYPFVTSSNSTSGGAATGSGVAPNRIERVIGIVKAYTTRVGAGPFPTELDDEWGEYLRSQGHEYGTTTGRPRRTGWYDAPIARYSARVNGVTDFVMTKLDVLSGLEKIPVCVAYDVDGVRVEEVPVSQSDFHHAVPIYEEFPGWSEDITGARSFEDLPKNAQDYVLAIEAMSGARISAIGVGPGRDEIVVRHDLLG</sequence>
<dbReference type="InterPro" id="IPR042109">
    <property type="entry name" value="Adenylosuccinate_synth_dom1"/>
</dbReference>